<evidence type="ECO:0000313" key="5">
    <source>
        <dbReference type="Proteomes" id="UP000613160"/>
    </source>
</evidence>
<reference evidence="4" key="2">
    <citation type="submission" date="2020-09" db="EMBL/GenBank/DDBJ databases">
        <authorList>
            <person name="Sun Q."/>
            <person name="Zhou Y."/>
        </authorList>
    </citation>
    <scope>NUCLEOTIDE SEQUENCE</scope>
    <source>
        <strain evidence="4">CGMCC 1.15493</strain>
    </source>
</reference>
<keyword evidence="1" id="KW-0560">Oxidoreductase</keyword>
<evidence type="ECO:0000259" key="3">
    <source>
        <dbReference type="Pfam" id="PF01266"/>
    </source>
</evidence>
<dbReference type="GO" id="GO:0005737">
    <property type="term" value="C:cytoplasm"/>
    <property type="evidence" value="ECO:0007669"/>
    <property type="project" value="TreeGrafter"/>
</dbReference>
<dbReference type="Gene3D" id="3.30.9.10">
    <property type="entry name" value="D-Amino Acid Oxidase, subunit A, domain 2"/>
    <property type="match status" value="1"/>
</dbReference>
<sequence length="426" mass="46011">MTSIAVIGAGITGVTTAYKLNALGYDVTVFDRQGHAGMETSFANGGQLSASNAEVWNHPSTFLKGLKWMLKKDAPLLVHPAPSWHKMSWMAEFVAAARNYHDNTVKTVRMAVAARAHLIKMADDEGIDFDLEKRGILHVYETPAEFEHGLSVNKMLAEGGVDRRAVTPEEIEALEPAIKGKFHGGFFTESDFTGDIHKYTQGLAAACLRKGVKFRYHAEVSKLRHTGDGVDIVLGQGPATETVHADAIVVCAGTQSRRFAAMLGDRVNIYPVKGYSVTVNLNDAASQDAAPWVSILDDKAKLVTSRFGANRLRVAGTAEFTGENRDIRMARIDPMTAWVRKRFPGVSTASVVPWAGLRPMMPDMLPRVGAGSKPGVFYNTGHGHLGWTLCAITAETVSATLDTAMRQPSQAASKPAAVARELAHSA</sequence>
<gene>
    <name evidence="4" type="primary">dadA3</name>
    <name evidence="4" type="ORF">GCM10011335_31920</name>
</gene>
<dbReference type="SUPFAM" id="SSF51905">
    <property type="entry name" value="FAD/NAD(P)-binding domain"/>
    <property type="match status" value="1"/>
</dbReference>
<keyword evidence="5" id="KW-1185">Reference proteome</keyword>
<dbReference type="RefSeq" id="WP_188852496.1">
    <property type="nucleotide sequence ID" value="NZ_BMJJ01000008.1"/>
</dbReference>
<protein>
    <submittedName>
        <fullName evidence="4">D-amino acid dehydrogenase</fullName>
    </submittedName>
</protein>
<accession>A0A916Y2I5</accession>
<evidence type="ECO:0000256" key="1">
    <source>
        <dbReference type="ARBA" id="ARBA00023002"/>
    </source>
</evidence>
<evidence type="ECO:0000256" key="2">
    <source>
        <dbReference type="SAM" id="MobiDB-lite"/>
    </source>
</evidence>
<dbReference type="InterPro" id="IPR036188">
    <property type="entry name" value="FAD/NAD-bd_sf"/>
</dbReference>
<dbReference type="PANTHER" id="PTHR13847:SF289">
    <property type="entry name" value="GLYCINE OXIDASE"/>
    <property type="match status" value="1"/>
</dbReference>
<feature type="region of interest" description="Disordered" evidence="2">
    <location>
        <begin position="407"/>
        <end position="426"/>
    </location>
</feature>
<dbReference type="SUPFAM" id="SSF54373">
    <property type="entry name" value="FAD-linked reductases, C-terminal domain"/>
    <property type="match status" value="1"/>
</dbReference>
<proteinExistence type="predicted"/>
<name>A0A916Y2I5_9HYPH</name>
<dbReference type="Gene3D" id="3.50.50.60">
    <property type="entry name" value="FAD/NAD(P)-binding domain"/>
    <property type="match status" value="2"/>
</dbReference>
<dbReference type="InterPro" id="IPR006076">
    <property type="entry name" value="FAD-dep_OxRdtase"/>
</dbReference>
<dbReference type="NCBIfam" id="NF009074">
    <property type="entry name" value="PRK12409.1"/>
    <property type="match status" value="1"/>
</dbReference>
<dbReference type="AlphaFoldDB" id="A0A916Y2I5"/>
<dbReference type="EMBL" id="BMJJ01000008">
    <property type="protein sequence ID" value="GGD26462.1"/>
    <property type="molecule type" value="Genomic_DNA"/>
</dbReference>
<evidence type="ECO:0000313" key="4">
    <source>
        <dbReference type="EMBL" id="GGD26462.1"/>
    </source>
</evidence>
<dbReference type="Proteomes" id="UP000613160">
    <property type="component" value="Unassembled WGS sequence"/>
</dbReference>
<dbReference type="Pfam" id="PF01266">
    <property type="entry name" value="DAO"/>
    <property type="match status" value="1"/>
</dbReference>
<reference evidence="4" key="1">
    <citation type="journal article" date="2014" name="Int. J. Syst. Evol. Microbiol.">
        <title>Complete genome sequence of Corynebacterium casei LMG S-19264T (=DSM 44701T), isolated from a smear-ripened cheese.</title>
        <authorList>
            <consortium name="US DOE Joint Genome Institute (JGI-PGF)"/>
            <person name="Walter F."/>
            <person name="Albersmeier A."/>
            <person name="Kalinowski J."/>
            <person name="Ruckert C."/>
        </authorList>
    </citation>
    <scope>NUCLEOTIDE SEQUENCE</scope>
    <source>
        <strain evidence="4">CGMCC 1.15493</strain>
    </source>
</reference>
<comment type="caution">
    <text evidence="4">The sequence shown here is derived from an EMBL/GenBank/DDBJ whole genome shotgun (WGS) entry which is preliminary data.</text>
</comment>
<organism evidence="4 5">
    <name type="scientific">Aureimonas glaciei</name>
    <dbReference type="NCBI Taxonomy" id="1776957"/>
    <lineage>
        <taxon>Bacteria</taxon>
        <taxon>Pseudomonadati</taxon>
        <taxon>Pseudomonadota</taxon>
        <taxon>Alphaproteobacteria</taxon>
        <taxon>Hyphomicrobiales</taxon>
        <taxon>Aurantimonadaceae</taxon>
        <taxon>Aureimonas</taxon>
    </lineage>
</organism>
<feature type="domain" description="FAD dependent oxidoreductase" evidence="3">
    <location>
        <begin position="4"/>
        <end position="398"/>
    </location>
</feature>
<dbReference type="GO" id="GO:0016491">
    <property type="term" value="F:oxidoreductase activity"/>
    <property type="evidence" value="ECO:0007669"/>
    <property type="project" value="UniProtKB-KW"/>
</dbReference>
<dbReference type="PANTHER" id="PTHR13847">
    <property type="entry name" value="SARCOSINE DEHYDROGENASE-RELATED"/>
    <property type="match status" value="1"/>
</dbReference>